<proteinExistence type="predicted"/>
<evidence type="ECO:0000256" key="1">
    <source>
        <dbReference type="SAM" id="SignalP"/>
    </source>
</evidence>
<keyword evidence="1" id="KW-0732">Signal</keyword>
<comment type="caution">
    <text evidence="2">The sequence shown here is derived from an EMBL/GenBank/DDBJ whole genome shotgun (WGS) entry which is preliminary data.</text>
</comment>
<keyword evidence="3" id="KW-1185">Reference proteome</keyword>
<organism evidence="2 3">
    <name type="scientific">Necator americanus</name>
    <name type="common">Human hookworm</name>
    <dbReference type="NCBI Taxonomy" id="51031"/>
    <lineage>
        <taxon>Eukaryota</taxon>
        <taxon>Metazoa</taxon>
        <taxon>Ecdysozoa</taxon>
        <taxon>Nematoda</taxon>
        <taxon>Chromadorea</taxon>
        <taxon>Rhabditida</taxon>
        <taxon>Rhabditina</taxon>
        <taxon>Rhabditomorpha</taxon>
        <taxon>Strongyloidea</taxon>
        <taxon>Ancylostomatidae</taxon>
        <taxon>Bunostominae</taxon>
        <taxon>Necator</taxon>
    </lineage>
</organism>
<accession>A0ABR1DKD1</accession>
<name>A0ABR1DKD1_NECAM</name>
<evidence type="ECO:0000313" key="2">
    <source>
        <dbReference type="EMBL" id="KAK6750921.1"/>
    </source>
</evidence>
<dbReference type="Proteomes" id="UP001303046">
    <property type="component" value="Unassembled WGS sequence"/>
</dbReference>
<gene>
    <name evidence="2" type="primary">Necator_chrIV.g16015</name>
    <name evidence="2" type="ORF">RB195_002719</name>
</gene>
<dbReference type="EMBL" id="JAVFWL010000004">
    <property type="protein sequence ID" value="KAK6750921.1"/>
    <property type="molecule type" value="Genomic_DNA"/>
</dbReference>
<feature type="chain" id="PRO_5045357999" evidence="1">
    <location>
        <begin position="17"/>
        <end position="69"/>
    </location>
</feature>
<evidence type="ECO:0000313" key="3">
    <source>
        <dbReference type="Proteomes" id="UP001303046"/>
    </source>
</evidence>
<reference evidence="2 3" key="1">
    <citation type="submission" date="2023-08" db="EMBL/GenBank/DDBJ databases">
        <title>A Necator americanus chromosomal reference genome.</title>
        <authorList>
            <person name="Ilik V."/>
            <person name="Petrzelkova K.J."/>
            <person name="Pardy F."/>
            <person name="Fuh T."/>
            <person name="Niatou-Singa F.S."/>
            <person name="Gouil Q."/>
            <person name="Baker L."/>
            <person name="Ritchie M.E."/>
            <person name="Jex A.R."/>
            <person name="Gazzola D."/>
            <person name="Li H."/>
            <person name="Toshio Fujiwara R."/>
            <person name="Zhan B."/>
            <person name="Aroian R.V."/>
            <person name="Pafco B."/>
            <person name="Schwarz E.M."/>
        </authorList>
    </citation>
    <scope>NUCLEOTIDE SEQUENCE [LARGE SCALE GENOMIC DNA]</scope>
    <source>
        <strain evidence="2 3">Aroian</strain>
        <tissue evidence="2">Whole animal</tissue>
    </source>
</reference>
<sequence length="69" mass="7667">MLVLVAVAVITPAVMTLQCWTSDIVLAPSRLSLTELEYDSDVVIFDPTNTKIQHRVNLVSKVAVTYDYV</sequence>
<feature type="signal peptide" evidence="1">
    <location>
        <begin position="1"/>
        <end position="16"/>
    </location>
</feature>
<protein>
    <submittedName>
        <fullName evidence="2">Uncharacterized protein</fullName>
    </submittedName>
</protein>